<gene>
    <name evidence="2" type="ORF">UX92_C0017G0009</name>
</gene>
<evidence type="ECO:0008006" key="4">
    <source>
        <dbReference type="Google" id="ProtNLM"/>
    </source>
</evidence>
<organism evidence="2 3">
    <name type="scientific">Candidatus Amesbacteria bacterium GW2011_GWA1_47_20</name>
    <dbReference type="NCBI Taxonomy" id="1618354"/>
    <lineage>
        <taxon>Bacteria</taxon>
        <taxon>Candidatus Amesiibacteriota</taxon>
    </lineage>
</organism>
<protein>
    <recommendedName>
        <fullName evidence="4">DUF3096 domain-containing protein</fullName>
    </recommendedName>
</protein>
<dbReference type="EMBL" id="LCOA01000017">
    <property type="protein sequence ID" value="KKU68902.1"/>
    <property type="molecule type" value="Genomic_DNA"/>
</dbReference>
<sequence length="48" mass="5500">MFTDRAAFQGLLSLIFGLLVLMFPKLLNYLIAFYFIITGLTAVLPYLR</sequence>
<dbReference type="AlphaFoldDB" id="A0A0G1SHI3"/>
<evidence type="ECO:0000256" key="1">
    <source>
        <dbReference type="SAM" id="Phobius"/>
    </source>
</evidence>
<evidence type="ECO:0000313" key="3">
    <source>
        <dbReference type="Proteomes" id="UP000034565"/>
    </source>
</evidence>
<dbReference type="Proteomes" id="UP000034565">
    <property type="component" value="Unassembled WGS sequence"/>
</dbReference>
<name>A0A0G1SHI3_9BACT</name>
<feature type="transmembrane region" description="Helical" evidence="1">
    <location>
        <begin position="29"/>
        <end position="47"/>
    </location>
</feature>
<keyword evidence="1" id="KW-0812">Transmembrane</keyword>
<keyword evidence="1" id="KW-0472">Membrane</keyword>
<evidence type="ECO:0000313" key="2">
    <source>
        <dbReference type="EMBL" id="KKU68902.1"/>
    </source>
</evidence>
<feature type="transmembrane region" description="Helical" evidence="1">
    <location>
        <begin position="7"/>
        <end position="23"/>
    </location>
</feature>
<proteinExistence type="predicted"/>
<dbReference type="InterPro" id="IPR021446">
    <property type="entry name" value="DUF3096"/>
</dbReference>
<accession>A0A0G1SHI3</accession>
<reference evidence="2 3" key="1">
    <citation type="journal article" date="2015" name="Nature">
        <title>rRNA introns, odd ribosomes, and small enigmatic genomes across a large radiation of phyla.</title>
        <authorList>
            <person name="Brown C.T."/>
            <person name="Hug L.A."/>
            <person name="Thomas B.C."/>
            <person name="Sharon I."/>
            <person name="Castelle C.J."/>
            <person name="Singh A."/>
            <person name="Wilkins M.J."/>
            <person name="Williams K.H."/>
            <person name="Banfield J.F."/>
        </authorList>
    </citation>
    <scope>NUCLEOTIDE SEQUENCE [LARGE SCALE GENOMIC DNA]</scope>
</reference>
<keyword evidence="1" id="KW-1133">Transmembrane helix</keyword>
<dbReference type="Pfam" id="PF11295">
    <property type="entry name" value="DUF3096"/>
    <property type="match status" value="1"/>
</dbReference>
<comment type="caution">
    <text evidence="2">The sequence shown here is derived from an EMBL/GenBank/DDBJ whole genome shotgun (WGS) entry which is preliminary data.</text>
</comment>